<feature type="compositionally biased region" description="Polar residues" evidence="1">
    <location>
        <begin position="1"/>
        <end position="15"/>
    </location>
</feature>
<gene>
    <name evidence="2" type="ORF">CHRIB12_LOCUS21504</name>
    <name evidence="3" type="ORF">RhiirA5_396328</name>
</gene>
<evidence type="ECO:0000313" key="2">
    <source>
        <dbReference type="EMBL" id="CAB5390442.1"/>
    </source>
</evidence>
<reference evidence="3 4" key="2">
    <citation type="submission" date="2017-09" db="EMBL/GenBank/DDBJ databases">
        <title>Extensive intraspecific genome diversity in a model arbuscular mycorrhizal fungus.</title>
        <authorList>
            <person name="Chen E.C."/>
            <person name="Morin E."/>
            <person name="Beaudet D."/>
            <person name="Noel J."/>
            <person name="Ndikumana S."/>
            <person name="Charron P."/>
            <person name="St-Onge C."/>
            <person name="Giorgi J."/>
            <person name="Grigoriev I.V."/>
            <person name="Roux C."/>
            <person name="Martin F.M."/>
            <person name="Corradi N."/>
        </authorList>
    </citation>
    <scope>NUCLEOTIDE SEQUENCE [LARGE SCALE GENOMIC DNA]</scope>
    <source>
        <strain evidence="3 4">A5</strain>
    </source>
</reference>
<accession>A0A2N0Q2L9</accession>
<dbReference type="VEuPathDB" id="FungiDB:RhiirA1_445469"/>
<organism evidence="3 4">
    <name type="scientific">Rhizophagus irregularis</name>
    <dbReference type="NCBI Taxonomy" id="588596"/>
    <lineage>
        <taxon>Eukaryota</taxon>
        <taxon>Fungi</taxon>
        <taxon>Fungi incertae sedis</taxon>
        <taxon>Mucoromycota</taxon>
        <taxon>Glomeromycotina</taxon>
        <taxon>Glomeromycetes</taxon>
        <taxon>Glomerales</taxon>
        <taxon>Glomeraceae</taxon>
        <taxon>Rhizophagus</taxon>
    </lineage>
</organism>
<protein>
    <submittedName>
        <fullName evidence="3">Uncharacterized protein</fullName>
    </submittedName>
</protein>
<reference evidence="2" key="3">
    <citation type="submission" date="2020-05" db="EMBL/GenBank/DDBJ databases">
        <authorList>
            <person name="Rincon C."/>
            <person name="Sanders R I."/>
            <person name="Robbins C."/>
            <person name="Chaturvedi A."/>
        </authorList>
    </citation>
    <scope>NUCLEOTIDE SEQUENCE</scope>
    <source>
        <strain evidence="2">CHB12</strain>
    </source>
</reference>
<name>A0A2N0Q2L9_9GLOM</name>
<evidence type="ECO:0000313" key="4">
    <source>
        <dbReference type="Proteomes" id="UP000232722"/>
    </source>
</evidence>
<dbReference type="VEuPathDB" id="FungiDB:RhiirFUN_013724"/>
<sequence length="184" mass="20431">MYQSKSCARQNPSSSDDIENLSPKSDKSLSMVDKKRGKKSPSINTRASRVAVTNFINVVKSLHPGESINYFPITKETLQEYIDSKRKALIKADSPALKSVTVRSKTKVYKQKIAVADTTTFTTLISFAIKVQPPTGKQFVIRAADGALEYMPDDLVREVITGVEHTEIIVCIEDVGPPVNFDYF</sequence>
<reference evidence="3 4" key="1">
    <citation type="submission" date="2016-04" db="EMBL/GenBank/DDBJ databases">
        <title>Genome analyses suggest a sexual origin of heterokaryosis in a supposedly ancient asexual fungus.</title>
        <authorList>
            <person name="Ropars J."/>
            <person name="Sedzielewska K."/>
            <person name="Noel J."/>
            <person name="Charron P."/>
            <person name="Farinelli L."/>
            <person name="Marton T."/>
            <person name="Kruger M."/>
            <person name="Pelin A."/>
            <person name="Brachmann A."/>
            <person name="Corradi N."/>
        </authorList>
    </citation>
    <scope>NUCLEOTIDE SEQUENCE [LARGE SCALE GENOMIC DNA]</scope>
    <source>
        <strain evidence="3 4">A5</strain>
    </source>
</reference>
<feature type="region of interest" description="Disordered" evidence="1">
    <location>
        <begin position="1"/>
        <end position="44"/>
    </location>
</feature>
<proteinExistence type="predicted"/>
<evidence type="ECO:0000256" key="1">
    <source>
        <dbReference type="SAM" id="MobiDB-lite"/>
    </source>
</evidence>
<dbReference type="AlphaFoldDB" id="A0A2N0Q2L9"/>
<dbReference type="OrthoDB" id="2365705at2759"/>
<dbReference type="EMBL" id="CAGKOT010000069">
    <property type="protein sequence ID" value="CAB5390442.1"/>
    <property type="molecule type" value="Genomic_DNA"/>
</dbReference>
<dbReference type="EMBL" id="LLXJ01000197">
    <property type="protein sequence ID" value="PKC13317.1"/>
    <property type="molecule type" value="Genomic_DNA"/>
</dbReference>
<dbReference type="Proteomes" id="UP000684084">
    <property type="component" value="Unassembled WGS sequence"/>
</dbReference>
<dbReference type="Proteomes" id="UP000232722">
    <property type="component" value="Unassembled WGS sequence"/>
</dbReference>
<evidence type="ECO:0000313" key="3">
    <source>
        <dbReference type="EMBL" id="PKC13317.1"/>
    </source>
</evidence>
<comment type="caution">
    <text evidence="3">The sequence shown here is derived from an EMBL/GenBank/DDBJ whole genome shotgun (WGS) entry which is preliminary data.</text>
</comment>
<dbReference type="VEuPathDB" id="FungiDB:FUN_015720"/>